<sequence length="654" mass="72988">DMTTRHDNTTHLIWRLVVLPVSSEAGDSQLDGDGHRNVARPGGGVPQPAVAGIESDATSGLDGPDGLDTQHHAEPKRKLKKAKKKKAPAVQFLGSPPTEALVDAERKSQALDERLDMLLSKKHEELIKKLENWMLRQEELILNIDSKIFGYGASFQICTDLGVLHEVEGEEGEEGEDGSSTKNIAKKALQKLQGTQQTFDSQASPSSSQVKMKQVVSAVARRGAAPQKQKSKLRNSREVQDFYMQQRIREMKKTRRHPNGPAETFRDRVADAITNPIFEMSCLALGLLSAVVVGIEVNWFAQNITATSPPLALTIINHVVSVIFTVELSMKIYVLQLRFFKVDISWHILDVVVVSTGLVELVIDLVNLMNTCENCSESGLDLGILRALRIARAVRLARLARLVQYIRELRRLIISVLATLKSVFWTIVLLALIIYTFAVIFQQAVNDYEQSVLRSNATPSSETEKFFPGLLRTAMTLLQTATGGLSWIEVESALSNISTLLVVTFLLYFSFIYFAVLNVVTGVFCSTAIENASQDAEAQIDEHVRKSKDYSDRLVKVYFDSIDRLDAARFEKMDTDNTGTISILEFEEMWEDPALQALLSTLGISQSKAWKLFEIMDEDDNGEINADEFVCLGASWGGENLRRYDETCNYMIYI</sequence>
<dbReference type="PANTHER" id="PTHR10037:SF62">
    <property type="entry name" value="SODIUM CHANNEL PROTEIN 60E"/>
    <property type="match status" value="1"/>
</dbReference>
<dbReference type="InterPro" id="IPR011992">
    <property type="entry name" value="EF-hand-dom_pair"/>
</dbReference>
<feature type="transmembrane region" description="Helical" evidence="7">
    <location>
        <begin position="500"/>
        <end position="524"/>
    </location>
</feature>
<dbReference type="Gene3D" id="1.20.120.350">
    <property type="entry name" value="Voltage-gated potassium channels. Chain C"/>
    <property type="match status" value="1"/>
</dbReference>
<comment type="subcellular location">
    <subcellularLocation>
        <location evidence="1">Membrane</location>
        <topology evidence="1">Multi-pass membrane protein</topology>
    </subcellularLocation>
</comment>
<dbReference type="PANTHER" id="PTHR10037">
    <property type="entry name" value="VOLTAGE-GATED CATION CHANNEL CALCIUM AND SODIUM"/>
    <property type="match status" value="1"/>
</dbReference>
<dbReference type="SUPFAM" id="SSF81324">
    <property type="entry name" value="Voltage-gated potassium channels"/>
    <property type="match status" value="1"/>
</dbReference>
<dbReference type="PROSITE" id="PS00018">
    <property type="entry name" value="EF_HAND_1"/>
    <property type="match status" value="2"/>
</dbReference>
<evidence type="ECO:0000313" key="11">
    <source>
        <dbReference type="Proteomes" id="UP001152797"/>
    </source>
</evidence>
<dbReference type="EMBL" id="CAMXCT010002223">
    <property type="protein sequence ID" value="CAI3996605.1"/>
    <property type="molecule type" value="Genomic_DNA"/>
</dbReference>
<accession>A0A9P1G3M0</accession>
<dbReference type="InterPro" id="IPR005821">
    <property type="entry name" value="Ion_trans_dom"/>
</dbReference>
<dbReference type="EMBL" id="CAMXCT020002223">
    <property type="protein sequence ID" value="CAL1149980.1"/>
    <property type="molecule type" value="Genomic_DNA"/>
</dbReference>
<dbReference type="Proteomes" id="UP001152797">
    <property type="component" value="Unassembled WGS sequence"/>
</dbReference>
<evidence type="ECO:0000256" key="2">
    <source>
        <dbReference type="ARBA" id="ARBA00022692"/>
    </source>
</evidence>
<dbReference type="AlphaFoldDB" id="A0A9P1G3M0"/>
<dbReference type="Gene3D" id="1.10.287.70">
    <property type="match status" value="1"/>
</dbReference>
<gene>
    <name evidence="9" type="ORF">C1SCF055_LOCUS23068</name>
</gene>
<name>A0A9P1G3M0_9DINO</name>
<dbReference type="InterPro" id="IPR018247">
    <property type="entry name" value="EF_Hand_1_Ca_BS"/>
</dbReference>
<evidence type="ECO:0000256" key="3">
    <source>
        <dbReference type="ARBA" id="ARBA00022837"/>
    </source>
</evidence>
<dbReference type="GO" id="GO:0005248">
    <property type="term" value="F:voltage-gated sodium channel activity"/>
    <property type="evidence" value="ECO:0007669"/>
    <property type="project" value="TreeGrafter"/>
</dbReference>
<feature type="transmembrane region" description="Helical" evidence="7">
    <location>
        <begin position="412"/>
        <end position="441"/>
    </location>
</feature>
<evidence type="ECO:0000256" key="4">
    <source>
        <dbReference type="ARBA" id="ARBA00022989"/>
    </source>
</evidence>
<dbReference type="CDD" id="cd00051">
    <property type="entry name" value="EFh"/>
    <property type="match status" value="1"/>
</dbReference>
<evidence type="ECO:0000256" key="6">
    <source>
        <dbReference type="SAM" id="MobiDB-lite"/>
    </source>
</evidence>
<evidence type="ECO:0000256" key="7">
    <source>
        <dbReference type="SAM" id="Phobius"/>
    </source>
</evidence>
<organism evidence="9">
    <name type="scientific">Cladocopium goreaui</name>
    <dbReference type="NCBI Taxonomy" id="2562237"/>
    <lineage>
        <taxon>Eukaryota</taxon>
        <taxon>Sar</taxon>
        <taxon>Alveolata</taxon>
        <taxon>Dinophyceae</taxon>
        <taxon>Suessiales</taxon>
        <taxon>Symbiodiniaceae</taxon>
        <taxon>Cladocopium</taxon>
    </lineage>
</organism>
<keyword evidence="5 7" id="KW-0472">Membrane</keyword>
<proteinExistence type="predicted"/>
<keyword evidence="2 7" id="KW-0812">Transmembrane</keyword>
<feature type="region of interest" description="Disordered" evidence="6">
    <location>
        <begin position="25"/>
        <end position="88"/>
    </location>
</feature>
<evidence type="ECO:0000313" key="10">
    <source>
        <dbReference type="EMBL" id="CAL4783917.1"/>
    </source>
</evidence>
<evidence type="ECO:0000313" key="9">
    <source>
        <dbReference type="EMBL" id="CAI3996605.1"/>
    </source>
</evidence>
<dbReference type="Gene3D" id="1.10.238.10">
    <property type="entry name" value="EF-hand"/>
    <property type="match status" value="1"/>
</dbReference>
<dbReference type="GO" id="GO:0001518">
    <property type="term" value="C:voltage-gated sodium channel complex"/>
    <property type="evidence" value="ECO:0007669"/>
    <property type="project" value="TreeGrafter"/>
</dbReference>
<dbReference type="InterPro" id="IPR002048">
    <property type="entry name" value="EF_hand_dom"/>
</dbReference>
<keyword evidence="3" id="KW-0106">Calcium</keyword>
<dbReference type="Pfam" id="PF00520">
    <property type="entry name" value="Ion_trans"/>
    <property type="match status" value="1"/>
</dbReference>
<dbReference type="Pfam" id="PF13499">
    <property type="entry name" value="EF-hand_7"/>
    <property type="match status" value="1"/>
</dbReference>
<evidence type="ECO:0000256" key="5">
    <source>
        <dbReference type="ARBA" id="ARBA00023136"/>
    </source>
</evidence>
<dbReference type="GO" id="GO:0005509">
    <property type="term" value="F:calcium ion binding"/>
    <property type="evidence" value="ECO:0007669"/>
    <property type="project" value="InterPro"/>
</dbReference>
<feature type="transmembrane region" description="Helical" evidence="7">
    <location>
        <begin position="311"/>
        <end position="332"/>
    </location>
</feature>
<feature type="compositionally biased region" description="Basic residues" evidence="6">
    <location>
        <begin position="74"/>
        <end position="87"/>
    </location>
</feature>
<feature type="transmembrane region" description="Helical" evidence="7">
    <location>
        <begin position="277"/>
        <end position="299"/>
    </location>
</feature>
<reference evidence="10 11" key="2">
    <citation type="submission" date="2024-05" db="EMBL/GenBank/DDBJ databases">
        <authorList>
            <person name="Chen Y."/>
            <person name="Shah S."/>
            <person name="Dougan E. K."/>
            <person name="Thang M."/>
            <person name="Chan C."/>
        </authorList>
    </citation>
    <scope>NUCLEOTIDE SEQUENCE [LARGE SCALE GENOMIC DNA]</scope>
</reference>
<protein>
    <recommendedName>
        <fullName evidence="8">EF-hand domain-containing protein</fullName>
    </recommendedName>
</protein>
<keyword evidence="11" id="KW-1185">Reference proteome</keyword>
<evidence type="ECO:0000256" key="1">
    <source>
        <dbReference type="ARBA" id="ARBA00004141"/>
    </source>
</evidence>
<reference evidence="9" key="1">
    <citation type="submission" date="2022-10" db="EMBL/GenBank/DDBJ databases">
        <authorList>
            <person name="Chen Y."/>
            <person name="Dougan E. K."/>
            <person name="Chan C."/>
            <person name="Rhodes N."/>
            <person name="Thang M."/>
        </authorList>
    </citation>
    <scope>NUCLEOTIDE SEQUENCE</scope>
</reference>
<dbReference type="SUPFAM" id="SSF47473">
    <property type="entry name" value="EF-hand"/>
    <property type="match status" value="1"/>
</dbReference>
<evidence type="ECO:0000259" key="8">
    <source>
        <dbReference type="PROSITE" id="PS50222"/>
    </source>
</evidence>
<keyword evidence="4 7" id="KW-1133">Transmembrane helix</keyword>
<dbReference type="InterPro" id="IPR043203">
    <property type="entry name" value="VGCC_Ca_Na"/>
</dbReference>
<dbReference type="InterPro" id="IPR027359">
    <property type="entry name" value="Volt_channel_dom_sf"/>
</dbReference>
<feature type="non-terminal residue" evidence="9">
    <location>
        <position position="1"/>
    </location>
</feature>
<feature type="domain" description="EF-hand" evidence="8">
    <location>
        <begin position="570"/>
        <end position="596"/>
    </location>
</feature>
<dbReference type="EMBL" id="CAMXCT030002223">
    <property type="protein sequence ID" value="CAL4783917.1"/>
    <property type="molecule type" value="Genomic_DNA"/>
</dbReference>
<comment type="caution">
    <text evidence="9">The sequence shown here is derived from an EMBL/GenBank/DDBJ whole genome shotgun (WGS) entry which is preliminary data.</text>
</comment>
<dbReference type="PROSITE" id="PS50222">
    <property type="entry name" value="EF_HAND_2"/>
    <property type="match status" value="2"/>
</dbReference>
<feature type="domain" description="EF-hand" evidence="8">
    <location>
        <begin position="604"/>
        <end position="639"/>
    </location>
</feature>
<dbReference type="OrthoDB" id="428557at2759"/>